<keyword evidence="1 3" id="KW-0238">DNA-binding</keyword>
<evidence type="ECO:0000313" key="4">
    <source>
        <dbReference type="Proteomes" id="UP000564496"/>
    </source>
</evidence>
<dbReference type="CDD" id="cd01107">
    <property type="entry name" value="HTH_BmrR"/>
    <property type="match status" value="1"/>
</dbReference>
<dbReference type="EMBL" id="JACBZR010000001">
    <property type="protein sequence ID" value="NYI76834.1"/>
    <property type="molecule type" value="Genomic_DNA"/>
</dbReference>
<accession>A0A7Z0IRB5</accession>
<dbReference type="Proteomes" id="UP000564496">
    <property type="component" value="Unassembled WGS sequence"/>
</dbReference>
<dbReference type="InterPro" id="IPR009061">
    <property type="entry name" value="DNA-bd_dom_put_sf"/>
</dbReference>
<dbReference type="PANTHER" id="PTHR30204">
    <property type="entry name" value="REDOX-CYCLING DRUG-SENSING TRANSCRIPTIONAL ACTIVATOR SOXR"/>
    <property type="match status" value="1"/>
</dbReference>
<evidence type="ECO:0000259" key="2">
    <source>
        <dbReference type="PROSITE" id="PS50937"/>
    </source>
</evidence>
<dbReference type="SUPFAM" id="SSF55136">
    <property type="entry name" value="Probable bacterial effector-binding domain"/>
    <property type="match status" value="1"/>
</dbReference>
<dbReference type="InterPro" id="IPR000551">
    <property type="entry name" value="MerR-type_HTH_dom"/>
</dbReference>
<gene>
    <name evidence="3" type="ORF">BJ988_001482</name>
</gene>
<dbReference type="PROSITE" id="PS50937">
    <property type="entry name" value="HTH_MERR_2"/>
    <property type="match status" value="1"/>
</dbReference>
<proteinExistence type="predicted"/>
<dbReference type="Gene3D" id="3.20.80.10">
    <property type="entry name" value="Regulatory factor, effector binding domain"/>
    <property type="match status" value="1"/>
</dbReference>
<name>A0A7Z0IRB5_9ACTN</name>
<dbReference type="GO" id="GO:0003677">
    <property type="term" value="F:DNA binding"/>
    <property type="evidence" value="ECO:0007669"/>
    <property type="project" value="UniProtKB-KW"/>
</dbReference>
<dbReference type="SUPFAM" id="SSF46955">
    <property type="entry name" value="Putative DNA-binding domain"/>
    <property type="match status" value="1"/>
</dbReference>
<dbReference type="SMART" id="SM00871">
    <property type="entry name" value="AraC_E_bind"/>
    <property type="match status" value="1"/>
</dbReference>
<feature type="domain" description="HTH merR-type" evidence="2">
    <location>
        <begin position="4"/>
        <end position="74"/>
    </location>
</feature>
<evidence type="ECO:0000256" key="1">
    <source>
        <dbReference type="ARBA" id="ARBA00023125"/>
    </source>
</evidence>
<sequence>MRAGLTIGEFAALTQLSVRTLRRYHDAGLLVPASVDPFTGYRYYGAGQIPSAQVIHRLRELDVPLAEVKAVLATDDPGQRAEMIAGHLERLEVSLDRTRAAVTSLRQLLRPGVEELEVELRSVPTRKVAAITAEVDLDTVTGWYDDAMRRLDAAVPAEQRGGPPGGRYDNELFTEGVGTVCVFRPFRDLRPFRGIEVLELPAVELAVTVHHGPHDDIGVRYGRLGEWVVDHALAVDGPVHETYVAGPRDTDDPGLWRTEIGWPIFRLTP</sequence>
<dbReference type="PANTHER" id="PTHR30204:SF97">
    <property type="entry name" value="MERR FAMILY REGULATORY PROTEIN"/>
    <property type="match status" value="1"/>
</dbReference>
<dbReference type="Pfam" id="PF06445">
    <property type="entry name" value="GyrI-like"/>
    <property type="match status" value="1"/>
</dbReference>
<dbReference type="Gene3D" id="1.10.1660.10">
    <property type="match status" value="1"/>
</dbReference>
<comment type="caution">
    <text evidence="3">The sequence shown here is derived from an EMBL/GenBank/DDBJ whole genome shotgun (WGS) entry which is preliminary data.</text>
</comment>
<keyword evidence="4" id="KW-1185">Reference proteome</keyword>
<dbReference type="GO" id="GO:0003700">
    <property type="term" value="F:DNA-binding transcription factor activity"/>
    <property type="evidence" value="ECO:0007669"/>
    <property type="project" value="InterPro"/>
</dbReference>
<dbReference type="InterPro" id="IPR047057">
    <property type="entry name" value="MerR_fam"/>
</dbReference>
<reference evidence="3 4" key="1">
    <citation type="submission" date="2020-07" db="EMBL/GenBank/DDBJ databases">
        <title>Sequencing the genomes of 1000 actinobacteria strains.</title>
        <authorList>
            <person name="Klenk H.-P."/>
        </authorList>
    </citation>
    <scope>NUCLEOTIDE SEQUENCE [LARGE SCALE GENOMIC DNA]</scope>
    <source>
        <strain evidence="3 4">DSM 26487</strain>
    </source>
</reference>
<dbReference type="InterPro" id="IPR011256">
    <property type="entry name" value="Reg_factor_effector_dom_sf"/>
</dbReference>
<dbReference type="RefSeq" id="WP_179657440.1">
    <property type="nucleotide sequence ID" value="NZ_JACBZR010000001.1"/>
</dbReference>
<dbReference type="InterPro" id="IPR029442">
    <property type="entry name" value="GyrI-like"/>
</dbReference>
<organism evidence="3 4">
    <name type="scientific">Nocardioides panzhihuensis</name>
    <dbReference type="NCBI Taxonomy" id="860243"/>
    <lineage>
        <taxon>Bacteria</taxon>
        <taxon>Bacillati</taxon>
        <taxon>Actinomycetota</taxon>
        <taxon>Actinomycetes</taxon>
        <taxon>Propionibacteriales</taxon>
        <taxon>Nocardioidaceae</taxon>
        <taxon>Nocardioides</taxon>
    </lineage>
</organism>
<dbReference type="SMART" id="SM00422">
    <property type="entry name" value="HTH_MERR"/>
    <property type="match status" value="1"/>
</dbReference>
<evidence type="ECO:0000313" key="3">
    <source>
        <dbReference type="EMBL" id="NYI76834.1"/>
    </source>
</evidence>
<dbReference type="Pfam" id="PF00376">
    <property type="entry name" value="MerR"/>
    <property type="match status" value="1"/>
</dbReference>
<protein>
    <submittedName>
        <fullName evidence="3">DNA-binding transcriptional MerR regulator</fullName>
    </submittedName>
</protein>
<dbReference type="InterPro" id="IPR010499">
    <property type="entry name" value="AraC_E-bd"/>
</dbReference>
<dbReference type="AlphaFoldDB" id="A0A7Z0IRB5"/>